<proteinExistence type="inferred from homology"/>
<dbReference type="GO" id="GO:0036243">
    <property type="term" value="F:succinate-semialdehyde dehydrogenase (NADP+) activity"/>
    <property type="evidence" value="ECO:0007669"/>
    <property type="project" value="UniProtKB-EC"/>
</dbReference>
<dbReference type="PANTHER" id="PTHR43353">
    <property type="entry name" value="SUCCINATE-SEMIALDEHYDE DEHYDROGENASE, MITOCHONDRIAL"/>
    <property type="match status" value="1"/>
</dbReference>
<dbReference type="FunFam" id="3.40.309.10:FF:000004">
    <property type="entry name" value="Succinate-semialdehyde dehydrogenase I"/>
    <property type="match status" value="1"/>
</dbReference>
<feature type="domain" description="Aldehyde dehydrogenase" evidence="4">
    <location>
        <begin position="31"/>
        <end position="480"/>
    </location>
</feature>
<evidence type="ECO:0000256" key="1">
    <source>
        <dbReference type="ARBA" id="ARBA00009986"/>
    </source>
</evidence>
<dbReference type="InterPro" id="IPR016163">
    <property type="entry name" value="Ald_DH_C"/>
</dbReference>
<reference evidence="5" key="1">
    <citation type="submission" date="2023-07" db="EMBL/GenBank/DDBJ databases">
        <title>Sorghum-associated microbial communities from plants grown in Nebraska, USA.</title>
        <authorList>
            <person name="Schachtman D."/>
        </authorList>
    </citation>
    <scope>NUCLEOTIDE SEQUENCE</scope>
    <source>
        <strain evidence="5">3432</strain>
    </source>
</reference>
<dbReference type="InterPro" id="IPR016161">
    <property type="entry name" value="Ald_DH/histidinol_DH"/>
</dbReference>
<protein>
    <submittedName>
        <fullName evidence="5">Succinate-semialdehyde dehydrogenase/glutarate-semialdehyde dehydrogenase</fullName>
        <ecNumber evidence="5">1.2.1.16</ecNumber>
        <ecNumber evidence="5">1.2.1.20</ecNumber>
        <ecNumber evidence="5">1.2.1.79</ecNumber>
    </submittedName>
</protein>
<dbReference type="Gene3D" id="3.40.309.10">
    <property type="entry name" value="Aldehyde Dehydrogenase, Chain A, domain 2"/>
    <property type="match status" value="1"/>
</dbReference>
<evidence type="ECO:0000313" key="6">
    <source>
        <dbReference type="Proteomes" id="UP001252613"/>
    </source>
</evidence>
<organism evidence="5 6">
    <name type="scientific">Pseudomonas brassicacearum</name>
    <dbReference type="NCBI Taxonomy" id="930166"/>
    <lineage>
        <taxon>Bacteria</taxon>
        <taxon>Pseudomonadati</taxon>
        <taxon>Pseudomonadota</taxon>
        <taxon>Gammaproteobacteria</taxon>
        <taxon>Pseudomonadales</taxon>
        <taxon>Pseudomonadaceae</taxon>
        <taxon>Pseudomonas</taxon>
    </lineage>
</organism>
<accession>A0AAW8MB28</accession>
<evidence type="ECO:0000256" key="3">
    <source>
        <dbReference type="ARBA" id="ARBA00023002"/>
    </source>
</evidence>
<keyword evidence="2" id="KW-0521">NADP</keyword>
<dbReference type="PROSITE" id="PS00070">
    <property type="entry name" value="ALDEHYDE_DEHYDR_CYS"/>
    <property type="match status" value="1"/>
</dbReference>
<keyword evidence="3 5" id="KW-0560">Oxidoreductase</keyword>
<comment type="similarity">
    <text evidence="1">Belongs to the aldehyde dehydrogenase family.</text>
</comment>
<dbReference type="Gene3D" id="3.40.605.10">
    <property type="entry name" value="Aldehyde Dehydrogenase, Chain A, domain 1"/>
    <property type="match status" value="1"/>
</dbReference>
<dbReference type="Pfam" id="PF00171">
    <property type="entry name" value="Aldedh"/>
    <property type="match status" value="1"/>
</dbReference>
<evidence type="ECO:0000259" key="4">
    <source>
        <dbReference type="Pfam" id="PF00171"/>
    </source>
</evidence>
<dbReference type="FunFam" id="3.40.605.10:FF:000005">
    <property type="entry name" value="Succinate-semialdehyde dehydrogenase I"/>
    <property type="match status" value="1"/>
</dbReference>
<dbReference type="EMBL" id="JAVDVC010000004">
    <property type="protein sequence ID" value="MDR6958302.1"/>
    <property type="molecule type" value="Genomic_DNA"/>
</dbReference>
<name>A0AAW8MB28_9PSED</name>
<dbReference type="AlphaFoldDB" id="A0AAW8MB28"/>
<dbReference type="GO" id="GO:0102810">
    <property type="term" value="F:glutarate-semialdehyde dehydrogenase (NADP+) activity"/>
    <property type="evidence" value="ECO:0007669"/>
    <property type="project" value="UniProtKB-EC"/>
</dbReference>
<dbReference type="EC" id="1.2.1.79" evidence="5"/>
<dbReference type="InterPro" id="IPR016162">
    <property type="entry name" value="Ald_DH_N"/>
</dbReference>
<evidence type="ECO:0000313" key="5">
    <source>
        <dbReference type="EMBL" id="MDR6958302.1"/>
    </source>
</evidence>
<dbReference type="PANTHER" id="PTHR43353:SF5">
    <property type="entry name" value="SUCCINATE-SEMIALDEHYDE DEHYDROGENASE, MITOCHONDRIAL"/>
    <property type="match status" value="1"/>
</dbReference>
<dbReference type="Proteomes" id="UP001252613">
    <property type="component" value="Unassembled WGS sequence"/>
</dbReference>
<dbReference type="EC" id="1.2.1.20" evidence="5"/>
<gene>
    <name evidence="5" type="ORF">J2W43_002284</name>
</gene>
<evidence type="ECO:0000256" key="2">
    <source>
        <dbReference type="ARBA" id="ARBA00022857"/>
    </source>
</evidence>
<dbReference type="EC" id="1.2.1.16" evidence="5"/>
<comment type="caution">
    <text evidence="5">The sequence shown here is derived from an EMBL/GenBank/DDBJ whole genome shotgun (WGS) entry which is preliminary data.</text>
</comment>
<dbReference type="InterPro" id="IPR050740">
    <property type="entry name" value="Aldehyde_DH_Superfamily"/>
</dbReference>
<sequence length="491" mass="53207">MKLPIFTPGSNDGGRRKMFVNGQWISAFGWFPVRSPATGEIIAELPSAGIEEAMLAADAASAAFQTWRQTTAHHRCALLRAWYNAVIEHTEGIARTITMEMGKPIQEARGEVVYAASFIDWFAEEGRRVGGESMPSQHGDKRLATLQQPVGPVYAITPWNFPAAMITRKLAPALAVGCTAIVKPPVQAPLTALYFAKLWEDVGGPPGTLQVITTADPRTVSQVMFDDPRIRKLTFTGSTEVGKRLYEQSAKTLKRMSLELGGHAPFIIFEDADLDAAVDEVVACKFRNAGQTCVCTNRIYVHRSIASQFAEKLAVAVNRLQVGDPLLESTRIGPLVDEHARDKALSHIADAVAQGARIIAGGVRMEGFYVQPTVLQDVTATMLIMQEETFGPVAPLITFDSEAEVVAAANASPYGLAAYLWTRNLTRAQLVAEALEYGMIGVNDGAPSTAQAPFGGNKDSGLGREGGHWGLQEYLDVKFISTKLERCTLES</sequence>
<dbReference type="InterPro" id="IPR016160">
    <property type="entry name" value="Ald_DH_CS_CYS"/>
</dbReference>
<dbReference type="CDD" id="cd07103">
    <property type="entry name" value="ALDH_F5_SSADH_GabD"/>
    <property type="match status" value="1"/>
</dbReference>
<dbReference type="SUPFAM" id="SSF53720">
    <property type="entry name" value="ALDH-like"/>
    <property type="match status" value="1"/>
</dbReference>
<dbReference type="InterPro" id="IPR015590">
    <property type="entry name" value="Aldehyde_DH_dom"/>
</dbReference>
<dbReference type="RefSeq" id="WP_279382041.1">
    <property type="nucleotide sequence ID" value="NZ_JAVDVC010000004.1"/>
</dbReference>